<dbReference type="InterPro" id="IPR001461">
    <property type="entry name" value="Aspartic_peptidase_A1"/>
</dbReference>
<dbReference type="InterPro" id="IPR033121">
    <property type="entry name" value="PEPTIDASE_A1"/>
</dbReference>
<feature type="domain" description="Peptidase A1" evidence="3">
    <location>
        <begin position="73"/>
        <end position="402"/>
    </location>
</feature>
<name>U5DC90_AMBTC</name>
<sequence>MENSSMVILDLHHVHGPCSPLNYTPLPLSKTLHLDEARAHSHSLRFLHNKHEISNASIQKSLKSGYFIRILTYIISLDFGSPPKPYLMEVDTGSVLTWLQCRPCIDCHRQSRPIFDPKASSTYSRVSCQSDYCMQSQQAAAVSTGCSDSGACKYEINYGDGSFSVGLFSKDTITMGRSFPGFIYGCGEDNEGYFGWAAGLIGMGRHPLSLMSQLAPTYGYTFSYCLPTPDSTGSLTLGPSSAQNYMYTPMYHMSVYPALYFVQLIGIKVDGHPLPVSDPVYRSSRMLIDSGTTITRLPKTLYTALKTAVLRHMPYKKRAPPGVTLDTCFKVSTSSLHVPEVVLDFRGGAQMRLGGQNVVLEVDNRVTCLAFAGTDDIPILGNRQQQGFDVTYDVVGRRIGFAPGRCG</sequence>
<dbReference type="InterPro" id="IPR021109">
    <property type="entry name" value="Peptidase_aspartic_dom_sf"/>
</dbReference>
<dbReference type="OMA" id="PYTWVTA"/>
<comment type="similarity">
    <text evidence="1">Belongs to the peptidase A1 family.</text>
</comment>
<dbReference type="AlphaFoldDB" id="U5DC90"/>
<dbReference type="EMBL" id="KI392075">
    <property type="protein sequence ID" value="ERN19022.1"/>
    <property type="molecule type" value="Genomic_DNA"/>
</dbReference>
<dbReference type="KEGG" id="atr:18447394"/>
<dbReference type="PANTHER" id="PTHR13683:SF809">
    <property type="entry name" value="PEPTIDASE A1 DOMAIN-CONTAINING PROTEIN"/>
    <property type="match status" value="1"/>
</dbReference>
<dbReference type="Gene3D" id="2.40.70.10">
    <property type="entry name" value="Acid Proteases"/>
    <property type="match status" value="2"/>
</dbReference>
<dbReference type="eggNOG" id="KOG1339">
    <property type="taxonomic scope" value="Eukaryota"/>
</dbReference>
<evidence type="ECO:0000313" key="4">
    <source>
        <dbReference type="EMBL" id="ERN19022.1"/>
    </source>
</evidence>
<dbReference type="HOGENOM" id="CLU_005738_8_0_1"/>
<dbReference type="InterPro" id="IPR032861">
    <property type="entry name" value="TAXi_N"/>
</dbReference>
<feature type="active site" evidence="2">
    <location>
        <position position="91"/>
    </location>
</feature>
<dbReference type="PANTHER" id="PTHR13683">
    <property type="entry name" value="ASPARTYL PROTEASES"/>
    <property type="match status" value="1"/>
</dbReference>
<proteinExistence type="inferred from homology"/>
<evidence type="ECO:0000259" key="3">
    <source>
        <dbReference type="PROSITE" id="PS51767"/>
    </source>
</evidence>
<dbReference type="Proteomes" id="UP000017836">
    <property type="component" value="Unassembled WGS sequence"/>
</dbReference>
<dbReference type="FunFam" id="2.40.70.10:FF:000031">
    <property type="entry name" value="Aspartyl protease AED1"/>
    <property type="match status" value="1"/>
</dbReference>
<dbReference type="InterPro" id="IPR032799">
    <property type="entry name" value="TAXi_C"/>
</dbReference>
<protein>
    <recommendedName>
        <fullName evidence="3">Peptidase A1 domain-containing protein</fullName>
    </recommendedName>
</protein>
<dbReference type="PROSITE" id="PS51767">
    <property type="entry name" value="PEPTIDASE_A1"/>
    <property type="match status" value="1"/>
</dbReference>
<evidence type="ECO:0000313" key="5">
    <source>
        <dbReference type="Proteomes" id="UP000017836"/>
    </source>
</evidence>
<feature type="active site" evidence="2">
    <location>
        <position position="289"/>
    </location>
</feature>
<organism evidence="4 5">
    <name type="scientific">Amborella trichopoda</name>
    <dbReference type="NCBI Taxonomy" id="13333"/>
    <lineage>
        <taxon>Eukaryota</taxon>
        <taxon>Viridiplantae</taxon>
        <taxon>Streptophyta</taxon>
        <taxon>Embryophyta</taxon>
        <taxon>Tracheophyta</taxon>
        <taxon>Spermatophyta</taxon>
        <taxon>Magnoliopsida</taxon>
        <taxon>Amborellales</taxon>
        <taxon>Amborellaceae</taxon>
        <taxon>Amborella</taxon>
    </lineage>
</organism>
<evidence type="ECO:0000256" key="1">
    <source>
        <dbReference type="ARBA" id="ARBA00007447"/>
    </source>
</evidence>
<dbReference type="MEROPS" id="A01.050"/>
<dbReference type="Gramene" id="ERN19022">
    <property type="protein sequence ID" value="ERN19022"/>
    <property type="gene ID" value="AMTR_s00061p00053670"/>
</dbReference>
<dbReference type="GO" id="GO:0006508">
    <property type="term" value="P:proteolysis"/>
    <property type="evidence" value="ECO:0007669"/>
    <property type="project" value="InterPro"/>
</dbReference>
<dbReference type="GO" id="GO:0004190">
    <property type="term" value="F:aspartic-type endopeptidase activity"/>
    <property type="evidence" value="ECO:0007669"/>
    <property type="project" value="InterPro"/>
</dbReference>
<dbReference type="SUPFAM" id="SSF50630">
    <property type="entry name" value="Acid proteases"/>
    <property type="match status" value="1"/>
</dbReference>
<dbReference type="Pfam" id="PF14541">
    <property type="entry name" value="TAXi_C"/>
    <property type="match status" value="1"/>
</dbReference>
<accession>U5DC90</accession>
<reference evidence="5" key="1">
    <citation type="journal article" date="2013" name="Science">
        <title>The Amborella genome and the evolution of flowering plants.</title>
        <authorList>
            <consortium name="Amborella Genome Project"/>
        </authorList>
    </citation>
    <scope>NUCLEOTIDE SEQUENCE [LARGE SCALE GENOMIC DNA]</scope>
</reference>
<dbReference type="Pfam" id="PF14543">
    <property type="entry name" value="TAXi_N"/>
    <property type="match status" value="1"/>
</dbReference>
<gene>
    <name evidence="4" type="ORF">AMTR_s00061p00053670</name>
</gene>
<evidence type="ECO:0000256" key="2">
    <source>
        <dbReference type="PIRSR" id="PIRSR601461-1"/>
    </source>
</evidence>
<dbReference type="OrthoDB" id="2747330at2759"/>
<keyword evidence="5" id="KW-1185">Reference proteome</keyword>